<dbReference type="InterPro" id="IPR009571">
    <property type="entry name" value="SUR7/Rim9-like_fungi"/>
</dbReference>
<evidence type="ECO:0000256" key="1">
    <source>
        <dbReference type="SAM" id="Phobius"/>
    </source>
</evidence>
<dbReference type="PANTHER" id="PTHR28013:SF7">
    <property type="entry name" value="PALI-DOMAIN-CONTAINING PROTEIN"/>
    <property type="match status" value="1"/>
</dbReference>
<keyword evidence="3" id="KW-1185">Reference proteome</keyword>
<proteinExistence type="predicted"/>
<organism evidence="2 3">
    <name type="scientific">Piedraia hortae CBS 480.64</name>
    <dbReference type="NCBI Taxonomy" id="1314780"/>
    <lineage>
        <taxon>Eukaryota</taxon>
        <taxon>Fungi</taxon>
        <taxon>Dikarya</taxon>
        <taxon>Ascomycota</taxon>
        <taxon>Pezizomycotina</taxon>
        <taxon>Dothideomycetes</taxon>
        <taxon>Dothideomycetidae</taxon>
        <taxon>Capnodiales</taxon>
        <taxon>Piedraiaceae</taxon>
        <taxon>Piedraia</taxon>
    </lineage>
</organism>
<keyword evidence="1" id="KW-0812">Transmembrane</keyword>
<dbReference type="Proteomes" id="UP000799421">
    <property type="component" value="Unassembled WGS sequence"/>
</dbReference>
<dbReference type="OrthoDB" id="2354757at2759"/>
<protein>
    <submittedName>
        <fullName evidence="2">Pali-domain-containing protein</fullName>
    </submittedName>
</protein>
<dbReference type="Gene3D" id="1.20.140.150">
    <property type="match status" value="1"/>
</dbReference>
<dbReference type="InterPro" id="IPR051380">
    <property type="entry name" value="pH-response_reg_palI/RIM9"/>
</dbReference>
<accession>A0A6A7BSR7</accession>
<evidence type="ECO:0000313" key="2">
    <source>
        <dbReference type="EMBL" id="KAF2857779.1"/>
    </source>
</evidence>
<sequence length="220" mass="23990">MNRNSLLRVTLPNETQIRHSSVTFGTFGYCILDVPPIDSPHDWCTKQHVGYSPARIISNINAALANSMRPFSEISSGVPAGLTRIMVLHPISCALAFIALLLSVTGGVAGTLLGATATSLAWILTLIALVTDFVTFGVVRRHVNVARFGIDDAHRSHAKFGSAIWLLVAAFVFLSVAMMSLATAGLAAWKVRKQQRQFRTYTPSTAVSGGHPRRKRFWIF</sequence>
<dbReference type="PANTHER" id="PTHR28013">
    <property type="entry name" value="PROTEIN DCV1-RELATED"/>
    <property type="match status" value="1"/>
</dbReference>
<reference evidence="2" key="1">
    <citation type="journal article" date="2020" name="Stud. Mycol.">
        <title>101 Dothideomycetes genomes: a test case for predicting lifestyles and emergence of pathogens.</title>
        <authorList>
            <person name="Haridas S."/>
            <person name="Albert R."/>
            <person name="Binder M."/>
            <person name="Bloem J."/>
            <person name="Labutti K."/>
            <person name="Salamov A."/>
            <person name="Andreopoulos B."/>
            <person name="Baker S."/>
            <person name="Barry K."/>
            <person name="Bills G."/>
            <person name="Bluhm B."/>
            <person name="Cannon C."/>
            <person name="Castanera R."/>
            <person name="Culley D."/>
            <person name="Daum C."/>
            <person name="Ezra D."/>
            <person name="Gonzalez J."/>
            <person name="Henrissat B."/>
            <person name="Kuo A."/>
            <person name="Liang C."/>
            <person name="Lipzen A."/>
            <person name="Lutzoni F."/>
            <person name="Magnuson J."/>
            <person name="Mondo S."/>
            <person name="Nolan M."/>
            <person name="Ohm R."/>
            <person name="Pangilinan J."/>
            <person name="Park H.-J."/>
            <person name="Ramirez L."/>
            <person name="Alfaro M."/>
            <person name="Sun H."/>
            <person name="Tritt A."/>
            <person name="Yoshinaga Y."/>
            <person name="Zwiers L.-H."/>
            <person name="Turgeon B."/>
            <person name="Goodwin S."/>
            <person name="Spatafora J."/>
            <person name="Crous P."/>
            <person name="Grigoriev I."/>
        </authorList>
    </citation>
    <scope>NUCLEOTIDE SEQUENCE</scope>
    <source>
        <strain evidence="2">CBS 480.64</strain>
    </source>
</reference>
<keyword evidence="1" id="KW-0472">Membrane</keyword>
<keyword evidence="1" id="KW-1133">Transmembrane helix</keyword>
<feature type="transmembrane region" description="Helical" evidence="1">
    <location>
        <begin position="119"/>
        <end position="139"/>
    </location>
</feature>
<dbReference type="Pfam" id="PF06687">
    <property type="entry name" value="SUR7"/>
    <property type="match status" value="1"/>
</dbReference>
<dbReference type="GO" id="GO:0035838">
    <property type="term" value="C:growing cell tip"/>
    <property type="evidence" value="ECO:0007669"/>
    <property type="project" value="TreeGrafter"/>
</dbReference>
<feature type="transmembrane region" description="Helical" evidence="1">
    <location>
        <begin position="93"/>
        <end position="113"/>
    </location>
</feature>
<dbReference type="EMBL" id="MU006028">
    <property type="protein sequence ID" value="KAF2857779.1"/>
    <property type="molecule type" value="Genomic_DNA"/>
</dbReference>
<feature type="transmembrane region" description="Helical" evidence="1">
    <location>
        <begin position="160"/>
        <end position="189"/>
    </location>
</feature>
<evidence type="ECO:0000313" key="3">
    <source>
        <dbReference type="Proteomes" id="UP000799421"/>
    </source>
</evidence>
<dbReference type="GO" id="GO:0032153">
    <property type="term" value="C:cell division site"/>
    <property type="evidence" value="ECO:0007669"/>
    <property type="project" value="TreeGrafter"/>
</dbReference>
<dbReference type="AlphaFoldDB" id="A0A6A7BSR7"/>
<name>A0A6A7BSR7_9PEZI</name>
<dbReference type="GO" id="GO:0005886">
    <property type="term" value="C:plasma membrane"/>
    <property type="evidence" value="ECO:0007669"/>
    <property type="project" value="InterPro"/>
</dbReference>
<gene>
    <name evidence="2" type="ORF">K470DRAFT_260492</name>
</gene>